<dbReference type="EMBL" id="CP048409">
    <property type="protein sequence ID" value="QIA07481.1"/>
    <property type="molecule type" value="Genomic_DNA"/>
</dbReference>
<evidence type="ECO:0000313" key="3">
    <source>
        <dbReference type="Proteomes" id="UP000474630"/>
    </source>
</evidence>
<keyword evidence="1" id="KW-0812">Transmembrane</keyword>
<gene>
    <name evidence="2" type="ORF">G0Q07_06980</name>
</gene>
<reference evidence="2 3" key="1">
    <citation type="submission" date="2020-02" db="EMBL/GenBank/DDBJ databases">
        <title>Genome sequencing for Draconibacterium sp. strain M1.</title>
        <authorList>
            <person name="Park S.-J."/>
        </authorList>
    </citation>
    <scope>NUCLEOTIDE SEQUENCE [LARGE SCALE GENOMIC DNA]</scope>
    <source>
        <strain evidence="2 3">M1</strain>
    </source>
</reference>
<dbReference type="RefSeq" id="WP_163345403.1">
    <property type="nucleotide sequence ID" value="NZ_CP048409.1"/>
</dbReference>
<sequence>MELLFVLKVIRMFGLWLRQVYKTQMGTILLQIAPIHFQATEVTFGARLRLLRPASAFSFESAFALTFRFGFLRLNLPVVLLVIALTFLNEVSVSVFG</sequence>
<name>A0A6C0REK0_9BACT</name>
<dbReference type="AlphaFoldDB" id="A0A6C0REK0"/>
<dbReference type="Proteomes" id="UP000474630">
    <property type="component" value="Chromosome"/>
</dbReference>
<organism evidence="2 3">
    <name type="scientific">Draconibacterium halophilum</name>
    <dbReference type="NCBI Taxonomy" id="2706887"/>
    <lineage>
        <taxon>Bacteria</taxon>
        <taxon>Pseudomonadati</taxon>
        <taxon>Bacteroidota</taxon>
        <taxon>Bacteroidia</taxon>
        <taxon>Marinilabiliales</taxon>
        <taxon>Prolixibacteraceae</taxon>
        <taxon>Draconibacterium</taxon>
    </lineage>
</organism>
<protein>
    <submittedName>
        <fullName evidence="2">Uncharacterized protein</fullName>
    </submittedName>
</protein>
<keyword evidence="1" id="KW-0472">Membrane</keyword>
<keyword evidence="1" id="KW-1133">Transmembrane helix</keyword>
<evidence type="ECO:0000313" key="2">
    <source>
        <dbReference type="EMBL" id="QIA07481.1"/>
    </source>
</evidence>
<dbReference type="KEGG" id="drc:G0Q07_06980"/>
<proteinExistence type="predicted"/>
<evidence type="ECO:0000256" key="1">
    <source>
        <dbReference type="SAM" id="Phobius"/>
    </source>
</evidence>
<keyword evidence="3" id="KW-1185">Reference proteome</keyword>
<feature type="transmembrane region" description="Helical" evidence="1">
    <location>
        <begin position="74"/>
        <end position="96"/>
    </location>
</feature>
<accession>A0A6C0REK0</accession>